<dbReference type="PANTHER" id="PTHR32114:SF2">
    <property type="entry name" value="ABC TRANSPORTER ABCH.3"/>
    <property type="match status" value="1"/>
</dbReference>
<evidence type="ECO:0000256" key="1">
    <source>
        <dbReference type="ARBA" id="ARBA00023054"/>
    </source>
</evidence>
<dbReference type="Gene3D" id="6.10.250.70">
    <property type="match status" value="1"/>
</dbReference>
<keyword evidence="1 2" id="KW-0175">Coiled coil</keyword>
<name>A0A7C0TZH0_THELI</name>
<dbReference type="GO" id="GO:0016887">
    <property type="term" value="F:ATP hydrolysis activity"/>
    <property type="evidence" value="ECO:0007669"/>
    <property type="project" value="InterPro"/>
</dbReference>
<evidence type="ECO:0000259" key="3">
    <source>
        <dbReference type="Pfam" id="PF13476"/>
    </source>
</evidence>
<keyword evidence="4" id="KW-0547">Nucleotide-binding</keyword>
<feature type="coiled-coil region" evidence="2">
    <location>
        <begin position="217"/>
        <end position="254"/>
    </location>
</feature>
<dbReference type="SUPFAM" id="SSF52540">
    <property type="entry name" value="P-loop containing nucleoside triphosphate hydrolases"/>
    <property type="match status" value="1"/>
</dbReference>
<dbReference type="InterPro" id="IPR027417">
    <property type="entry name" value="P-loop_NTPase"/>
</dbReference>
<accession>A0A7C0TZH0</accession>
<feature type="domain" description="Rad50/SbcC-type AAA" evidence="3">
    <location>
        <begin position="5"/>
        <end position="246"/>
    </location>
</feature>
<organism evidence="4">
    <name type="scientific">Thermococcus litoralis</name>
    <dbReference type="NCBI Taxonomy" id="2265"/>
    <lineage>
        <taxon>Archaea</taxon>
        <taxon>Methanobacteriati</taxon>
        <taxon>Methanobacteriota</taxon>
        <taxon>Thermococci</taxon>
        <taxon>Thermococcales</taxon>
        <taxon>Thermococcaceae</taxon>
        <taxon>Thermococcus</taxon>
    </lineage>
</organism>
<dbReference type="GO" id="GO:0005524">
    <property type="term" value="F:ATP binding"/>
    <property type="evidence" value="ECO:0007669"/>
    <property type="project" value="UniProtKB-KW"/>
</dbReference>
<comment type="caution">
    <text evidence="4">The sequence shown here is derived from an EMBL/GenBank/DDBJ whole genome shotgun (WGS) entry which is preliminary data.</text>
</comment>
<evidence type="ECO:0000256" key="2">
    <source>
        <dbReference type="SAM" id="Coils"/>
    </source>
</evidence>
<dbReference type="Pfam" id="PF13476">
    <property type="entry name" value="AAA_23"/>
    <property type="match status" value="1"/>
</dbReference>
<reference evidence="4" key="1">
    <citation type="journal article" date="2020" name="mSystems">
        <title>Genome- and Community-Level Interaction Insights into Carbon Utilization and Element Cycling Functions of Hydrothermarchaeota in Hydrothermal Sediment.</title>
        <authorList>
            <person name="Zhou Z."/>
            <person name="Liu Y."/>
            <person name="Xu W."/>
            <person name="Pan J."/>
            <person name="Luo Z.H."/>
            <person name="Li M."/>
        </authorList>
    </citation>
    <scope>NUCLEOTIDE SEQUENCE [LARGE SCALE GENOMIC DNA]</scope>
    <source>
        <strain evidence="4">HyVt-151</strain>
    </source>
</reference>
<keyword evidence="4" id="KW-0067">ATP-binding</keyword>
<dbReference type="InterPro" id="IPR038729">
    <property type="entry name" value="Rad50/SbcC_AAA"/>
</dbReference>
<dbReference type="PANTHER" id="PTHR32114">
    <property type="entry name" value="ABC TRANSPORTER ABCH.3"/>
    <property type="match status" value="1"/>
</dbReference>
<evidence type="ECO:0000313" key="4">
    <source>
        <dbReference type="EMBL" id="HDD31626.1"/>
    </source>
</evidence>
<feature type="non-terminal residue" evidence="4">
    <location>
        <position position="259"/>
    </location>
</feature>
<sequence>MMIEKIIVRDFRSHEFTKVTFTPGINLIIGQNGSGKSSLLDAILVGFYWPTKPKDLKKEDILRVNGKSTEITIFFEKDNVKYQLHRNITRGIAFVKYQESNSWHYATEAGQQYVRRWMEKLIPYDIFVNAIYIRQGEIDAILESDESREKVVRKVLGLDRYENAYNNLLEVRKAIDSKINAIEEYLTAMKNIDEMIEETRKSLSETIKQVNELTPKIPELRKEAERTEKRLSELEELVEKLNKAKEEKSRIEKNLEGVR</sequence>
<dbReference type="Gene3D" id="3.40.50.300">
    <property type="entry name" value="P-loop containing nucleotide triphosphate hydrolases"/>
    <property type="match status" value="1"/>
</dbReference>
<gene>
    <name evidence="4" type="ORF">ENF72_03245</name>
</gene>
<dbReference type="EMBL" id="DQYG01000136">
    <property type="protein sequence ID" value="HDD31626.1"/>
    <property type="molecule type" value="Genomic_DNA"/>
</dbReference>
<protein>
    <submittedName>
        <fullName evidence="4">ATP-binding cassette domain-containing protein</fullName>
    </submittedName>
</protein>
<dbReference type="Proteomes" id="UP000886210">
    <property type="component" value="Unassembled WGS sequence"/>
</dbReference>
<proteinExistence type="predicted"/>
<dbReference type="AlphaFoldDB" id="A0A7C0TZH0"/>
<dbReference type="GO" id="GO:0006302">
    <property type="term" value="P:double-strand break repair"/>
    <property type="evidence" value="ECO:0007669"/>
    <property type="project" value="InterPro"/>
</dbReference>